<dbReference type="FunFam" id="2.20.70.10:FF:000019">
    <property type="entry name" value="Putative transcriptional coactivator YAP1"/>
    <property type="match status" value="1"/>
</dbReference>
<keyword evidence="5" id="KW-0963">Cytoplasm</keyword>
<dbReference type="SUPFAM" id="SSF51045">
    <property type="entry name" value="WW domain"/>
    <property type="match status" value="2"/>
</dbReference>
<dbReference type="GO" id="GO:0005634">
    <property type="term" value="C:nucleus"/>
    <property type="evidence" value="ECO:0007669"/>
    <property type="project" value="UniProtKB-SubCell"/>
</dbReference>
<dbReference type="InterPro" id="IPR036020">
    <property type="entry name" value="WW_dom_sf"/>
</dbReference>
<evidence type="ECO:0000256" key="3">
    <source>
        <dbReference type="ARBA" id="ARBA00004496"/>
    </source>
</evidence>
<dbReference type="InterPro" id="IPR001202">
    <property type="entry name" value="WW_dom"/>
</dbReference>
<evidence type="ECO:0000256" key="8">
    <source>
        <dbReference type="ARBA" id="ARBA00022737"/>
    </source>
</evidence>
<keyword evidence="11" id="KW-0010">Activator</keyword>
<dbReference type="GO" id="GO:0035329">
    <property type="term" value="P:hippo signaling"/>
    <property type="evidence" value="ECO:0007669"/>
    <property type="project" value="TreeGrafter"/>
</dbReference>
<feature type="region of interest" description="Disordered" evidence="15">
    <location>
        <begin position="358"/>
        <end position="387"/>
    </location>
</feature>
<gene>
    <name evidence="17" type="ORF">PLEPLA_LOCUS19743</name>
</gene>
<evidence type="ECO:0000313" key="17">
    <source>
        <dbReference type="EMBL" id="CAB1431686.1"/>
    </source>
</evidence>
<reference evidence="17" key="1">
    <citation type="submission" date="2020-03" db="EMBL/GenBank/DDBJ databases">
        <authorList>
            <person name="Weist P."/>
        </authorList>
    </citation>
    <scope>NUCLEOTIDE SEQUENCE</scope>
</reference>
<dbReference type="FunFam" id="2.20.70.10:FF:000012">
    <property type="entry name" value="transcriptional coactivator YAP1 isoform X2"/>
    <property type="match status" value="1"/>
</dbReference>
<evidence type="ECO:0000256" key="10">
    <source>
        <dbReference type="ARBA" id="ARBA00023015"/>
    </source>
</evidence>
<accession>A0A9N7YNG9</accession>
<dbReference type="GO" id="GO:0005923">
    <property type="term" value="C:bicellular tight junction"/>
    <property type="evidence" value="ECO:0007669"/>
    <property type="project" value="UniProtKB-SubCell"/>
</dbReference>
<evidence type="ECO:0000256" key="15">
    <source>
        <dbReference type="SAM" id="MobiDB-lite"/>
    </source>
</evidence>
<comment type="similarity">
    <text evidence="14">Belongs to the YAP1 family.</text>
</comment>
<sequence>MAGERAFLEPVNIKDETLVVASGGVVLCRDCVCVLAVKHFPRSCGSFKAYSPAPQHYHMNLDSTLDEKKKRKKFGALTFLQLPPYFFFYDYTGRQTRRKTVWLLEDLLRHQQNFFLGDMDAHRGAPPAGQQIVHVRGDSQTELEALFSAVMNPSKATQQQASLPMRMRKLPDSFFRQPDPRGHSRQASSDGGVCGSLTPHHVRAHSSPASLPVNSLSTQAADAAATPIIPDDVPLPHGWEMAKTPTGQRYFLNHLDKTTTWHDPRLSQLQSAATQHPIAGTPIHAHSLSNPAPATQAQNINPETGPMPEGWEQAVTADGEVFFIDHINKNTAWVDPRLAQKMNPGILSLALQQRQEKERLRCKQGLPPQTTPQEAGGRNQMTSGMDHDRNAQTLVPSLDIRIRAPNYEPTLNGAHSRNESTDSGLSVSSLPRTSDHMLSSVDHMDTGDSGENSSMSLQESLPVLPLSEGEELMPCIPEGLSSDLLMDMETVLSGSHMDRDSLLTWL</sequence>
<proteinExistence type="inferred from homology"/>
<keyword evidence="8" id="KW-0677">Repeat</keyword>
<protein>
    <recommendedName>
        <fullName evidence="16">WW domain-containing protein</fullName>
    </recommendedName>
</protein>
<feature type="domain" description="WW" evidence="16">
    <location>
        <begin position="305"/>
        <end position="338"/>
    </location>
</feature>
<evidence type="ECO:0000256" key="13">
    <source>
        <dbReference type="ARBA" id="ARBA00023242"/>
    </source>
</evidence>
<evidence type="ECO:0000256" key="1">
    <source>
        <dbReference type="ARBA" id="ARBA00004123"/>
    </source>
</evidence>
<evidence type="ECO:0000256" key="11">
    <source>
        <dbReference type="ARBA" id="ARBA00023159"/>
    </source>
</evidence>
<keyword evidence="18" id="KW-1185">Reference proteome</keyword>
<evidence type="ECO:0000256" key="5">
    <source>
        <dbReference type="ARBA" id="ARBA00022490"/>
    </source>
</evidence>
<keyword evidence="13" id="KW-0539">Nucleus</keyword>
<evidence type="ECO:0000256" key="2">
    <source>
        <dbReference type="ARBA" id="ARBA00004435"/>
    </source>
</evidence>
<dbReference type="InterPro" id="IPR053819">
    <property type="entry name" value="TEADIR3_omega_loop"/>
</dbReference>
<keyword evidence="9" id="KW-0965">Cell junction</keyword>
<evidence type="ECO:0000256" key="9">
    <source>
        <dbReference type="ARBA" id="ARBA00022949"/>
    </source>
</evidence>
<feature type="compositionally biased region" description="Polar residues" evidence="15">
    <location>
        <begin position="367"/>
        <end position="383"/>
    </location>
</feature>
<evidence type="ECO:0000256" key="12">
    <source>
        <dbReference type="ARBA" id="ARBA00023163"/>
    </source>
</evidence>
<evidence type="ECO:0000256" key="14">
    <source>
        <dbReference type="ARBA" id="ARBA00038057"/>
    </source>
</evidence>
<dbReference type="PROSITE" id="PS50020">
    <property type="entry name" value="WW_DOMAIN_2"/>
    <property type="match status" value="2"/>
</dbReference>
<dbReference type="CDD" id="cd00201">
    <property type="entry name" value="WW"/>
    <property type="match status" value="2"/>
</dbReference>
<dbReference type="SMART" id="SM00456">
    <property type="entry name" value="WW"/>
    <property type="match status" value="2"/>
</dbReference>
<feature type="region of interest" description="Disordered" evidence="15">
    <location>
        <begin position="408"/>
        <end position="456"/>
    </location>
</feature>
<dbReference type="AlphaFoldDB" id="A0A9N7YNG9"/>
<evidence type="ECO:0000256" key="7">
    <source>
        <dbReference type="ARBA" id="ARBA00022553"/>
    </source>
</evidence>
<feature type="compositionally biased region" description="Polar residues" evidence="15">
    <location>
        <begin position="421"/>
        <end position="432"/>
    </location>
</feature>
<dbReference type="PANTHER" id="PTHR17616:SF9">
    <property type="entry name" value="TRANSCRIPTIONAL COACTIVATOR YAP1"/>
    <property type="match status" value="1"/>
</dbReference>
<dbReference type="EMBL" id="CADEAL010001358">
    <property type="protein sequence ID" value="CAB1431686.1"/>
    <property type="molecule type" value="Genomic_DNA"/>
</dbReference>
<dbReference type="Gene3D" id="2.20.70.10">
    <property type="match status" value="2"/>
</dbReference>
<keyword evidence="12" id="KW-0804">Transcription</keyword>
<dbReference type="Pfam" id="PF00397">
    <property type="entry name" value="WW"/>
    <property type="match status" value="2"/>
</dbReference>
<keyword evidence="7" id="KW-0597">Phosphoprotein</keyword>
<name>A0A9N7YNG9_PLEPL</name>
<comment type="caution">
    <text evidence="17">The sequence shown here is derived from an EMBL/GenBank/DDBJ whole genome shotgun (WGS) entry which is preliminary data.</text>
</comment>
<evidence type="ECO:0000256" key="4">
    <source>
        <dbReference type="ARBA" id="ARBA00022427"/>
    </source>
</evidence>
<dbReference type="Proteomes" id="UP001153269">
    <property type="component" value="Unassembled WGS sequence"/>
</dbReference>
<comment type="subcellular location">
    <subcellularLocation>
        <location evidence="2">Cell junction</location>
        <location evidence="2">Tight junction</location>
    </subcellularLocation>
    <subcellularLocation>
        <location evidence="3">Cytoplasm</location>
    </subcellularLocation>
    <subcellularLocation>
        <location evidence="1">Nucleus</location>
    </subcellularLocation>
</comment>
<keyword evidence="4" id="KW-0796">Tight junction</keyword>
<dbReference type="Pfam" id="PF15238">
    <property type="entry name" value="TEADIR3"/>
    <property type="match status" value="1"/>
</dbReference>
<feature type="domain" description="WW" evidence="16">
    <location>
        <begin position="233"/>
        <end position="266"/>
    </location>
</feature>
<keyword evidence="10" id="KW-0805">Transcription regulation</keyword>
<dbReference type="PROSITE" id="PS01159">
    <property type="entry name" value="WW_DOMAIN_1"/>
    <property type="match status" value="1"/>
</dbReference>
<evidence type="ECO:0000256" key="6">
    <source>
        <dbReference type="ARBA" id="ARBA00022491"/>
    </source>
</evidence>
<dbReference type="InterPro" id="IPR051583">
    <property type="entry name" value="YAP1"/>
</dbReference>
<evidence type="ECO:0000259" key="16">
    <source>
        <dbReference type="PROSITE" id="PS50020"/>
    </source>
</evidence>
<dbReference type="Gene3D" id="6.20.430.10">
    <property type="match status" value="1"/>
</dbReference>
<dbReference type="PANTHER" id="PTHR17616">
    <property type="entry name" value="YES-ASSOCIATED PROTEIN YAP1 FAMILY MEMBER"/>
    <property type="match status" value="1"/>
</dbReference>
<dbReference type="GO" id="GO:0005737">
    <property type="term" value="C:cytoplasm"/>
    <property type="evidence" value="ECO:0007669"/>
    <property type="project" value="UniProtKB-SubCell"/>
</dbReference>
<evidence type="ECO:0000313" key="18">
    <source>
        <dbReference type="Proteomes" id="UP001153269"/>
    </source>
</evidence>
<dbReference type="GO" id="GO:0045944">
    <property type="term" value="P:positive regulation of transcription by RNA polymerase II"/>
    <property type="evidence" value="ECO:0007669"/>
    <property type="project" value="TreeGrafter"/>
</dbReference>
<organism evidence="17 18">
    <name type="scientific">Pleuronectes platessa</name>
    <name type="common">European plaice</name>
    <dbReference type="NCBI Taxonomy" id="8262"/>
    <lineage>
        <taxon>Eukaryota</taxon>
        <taxon>Metazoa</taxon>
        <taxon>Chordata</taxon>
        <taxon>Craniata</taxon>
        <taxon>Vertebrata</taxon>
        <taxon>Euteleostomi</taxon>
        <taxon>Actinopterygii</taxon>
        <taxon>Neopterygii</taxon>
        <taxon>Teleostei</taxon>
        <taxon>Neoteleostei</taxon>
        <taxon>Acanthomorphata</taxon>
        <taxon>Carangaria</taxon>
        <taxon>Pleuronectiformes</taxon>
        <taxon>Pleuronectoidei</taxon>
        <taxon>Pleuronectidae</taxon>
        <taxon>Pleuronectes</taxon>
    </lineage>
</organism>
<keyword evidence="6" id="KW-0678">Repressor</keyword>
<dbReference type="GO" id="GO:0003713">
    <property type="term" value="F:transcription coactivator activity"/>
    <property type="evidence" value="ECO:0007669"/>
    <property type="project" value="TreeGrafter"/>
</dbReference>